<comment type="catalytic activity">
    <reaction evidence="6">
        <text>cytidine(1402) in 16S rRNA + S-adenosyl-L-methionine = 2'-O-methylcytidine(1402) in 16S rRNA + S-adenosyl-L-homocysteine + H(+)</text>
        <dbReference type="Rhea" id="RHEA:42924"/>
        <dbReference type="Rhea" id="RHEA-COMP:10285"/>
        <dbReference type="Rhea" id="RHEA-COMP:10286"/>
        <dbReference type="ChEBI" id="CHEBI:15378"/>
        <dbReference type="ChEBI" id="CHEBI:57856"/>
        <dbReference type="ChEBI" id="CHEBI:59789"/>
        <dbReference type="ChEBI" id="CHEBI:74495"/>
        <dbReference type="ChEBI" id="CHEBI:82748"/>
        <dbReference type="EC" id="2.1.1.198"/>
    </reaction>
</comment>
<dbReference type="PANTHER" id="PTHR46111:SF1">
    <property type="entry name" value="RIBOSOMAL RNA SMALL SUBUNIT METHYLTRANSFERASE I"/>
    <property type="match status" value="1"/>
</dbReference>
<reference evidence="8 9" key="1">
    <citation type="submission" date="2020-10" db="EMBL/GenBank/DDBJ databases">
        <authorList>
            <person name="Castelo-Branco R."/>
            <person name="Eusebio N."/>
            <person name="Adriana R."/>
            <person name="Vieira A."/>
            <person name="Brugerolle De Fraissinette N."/>
            <person name="Rezende De Castro R."/>
            <person name="Schneider M.P."/>
            <person name="Vasconcelos V."/>
            <person name="Leao P.N."/>
        </authorList>
    </citation>
    <scope>NUCLEOTIDE SEQUENCE [LARGE SCALE GENOMIC DNA]</scope>
    <source>
        <strain evidence="8 9">LEGE 06123</strain>
    </source>
</reference>
<dbReference type="RefSeq" id="WP_193934175.1">
    <property type="nucleotide sequence ID" value="NZ_CAWPMZ010000102.1"/>
</dbReference>
<dbReference type="GO" id="GO:0008168">
    <property type="term" value="F:methyltransferase activity"/>
    <property type="evidence" value="ECO:0007669"/>
    <property type="project" value="UniProtKB-KW"/>
</dbReference>
<evidence type="ECO:0000313" key="8">
    <source>
        <dbReference type="EMBL" id="MBE9192763.1"/>
    </source>
</evidence>
<dbReference type="Pfam" id="PF00590">
    <property type="entry name" value="TP_methylase"/>
    <property type="match status" value="1"/>
</dbReference>
<evidence type="ECO:0000256" key="2">
    <source>
        <dbReference type="ARBA" id="ARBA00022552"/>
    </source>
</evidence>
<dbReference type="InterPro" id="IPR008189">
    <property type="entry name" value="rRNA_ssu_MeTfrase_I"/>
</dbReference>
<comment type="function">
    <text evidence="6">Catalyzes the 2'-O-methylation of the ribose of cytidine 1402 (C1402) in 16S rRNA.</text>
</comment>
<evidence type="ECO:0000256" key="6">
    <source>
        <dbReference type="HAMAP-Rule" id="MF_01877"/>
    </source>
</evidence>
<keyword evidence="2 6" id="KW-0698">rRNA processing</keyword>
<keyword evidence="4 6" id="KW-0808">Transferase</keyword>
<comment type="similarity">
    <text evidence="6">Belongs to the methyltransferase superfamily. RsmI family.</text>
</comment>
<keyword evidence="5 6" id="KW-0949">S-adenosyl-L-methionine</keyword>
<dbReference type="HAMAP" id="MF_01877">
    <property type="entry name" value="16SrRNA_methyltr_I"/>
    <property type="match status" value="1"/>
</dbReference>
<organism evidence="8 9">
    <name type="scientific">Gloeocapsopsis crepidinum LEGE 06123</name>
    <dbReference type="NCBI Taxonomy" id="588587"/>
    <lineage>
        <taxon>Bacteria</taxon>
        <taxon>Bacillati</taxon>
        <taxon>Cyanobacteriota</taxon>
        <taxon>Cyanophyceae</taxon>
        <taxon>Oscillatoriophycideae</taxon>
        <taxon>Chroococcales</taxon>
        <taxon>Chroococcaceae</taxon>
        <taxon>Gloeocapsopsis</taxon>
    </lineage>
</organism>
<keyword evidence="3 6" id="KW-0489">Methyltransferase</keyword>
<evidence type="ECO:0000256" key="5">
    <source>
        <dbReference type="ARBA" id="ARBA00022691"/>
    </source>
</evidence>
<protein>
    <recommendedName>
        <fullName evidence="6">Ribosomal RNA small subunit methyltransferase I</fullName>
        <ecNumber evidence="6">2.1.1.198</ecNumber>
    </recommendedName>
    <alternativeName>
        <fullName evidence="6">16S rRNA 2'-O-ribose C1402 methyltransferase</fullName>
    </alternativeName>
    <alternativeName>
        <fullName evidence="6">rRNA (cytidine-2'-O-)-methyltransferase RsmI</fullName>
    </alternativeName>
</protein>
<dbReference type="InterPro" id="IPR035996">
    <property type="entry name" value="4pyrrol_Methylase_sf"/>
</dbReference>
<dbReference type="PANTHER" id="PTHR46111">
    <property type="entry name" value="RIBOSOMAL RNA SMALL SUBUNIT METHYLTRANSFERASE I"/>
    <property type="match status" value="1"/>
</dbReference>
<comment type="subcellular location">
    <subcellularLocation>
        <location evidence="6">Cytoplasm</location>
    </subcellularLocation>
</comment>
<evidence type="ECO:0000259" key="7">
    <source>
        <dbReference type="Pfam" id="PF00590"/>
    </source>
</evidence>
<dbReference type="NCBIfam" id="TIGR00096">
    <property type="entry name" value="16S rRNA (cytidine(1402)-2'-O)-methyltransferase"/>
    <property type="match status" value="1"/>
</dbReference>
<dbReference type="InterPro" id="IPR014777">
    <property type="entry name" value="4pyrrole_Mease_sub1"/>
</dbReference>
<comment type="caution">
    <text evidence="8">The sequence shown here is derived from an EMBL/GenBank/DDBJ whole genome shotgun (WGS) entry which is preliminary data.</text>
</comment>
<evidence type="ECO:0000313" key="9">
    <source>
        <dbReference type="Proteomes" id="UP000651156"/>
    </source>
</evidence>
<dbReference type="PIRSF" id="PIRSF005917">
    <property type="entry name" value="MTase_YraL"/>
    <property type="match status" value="1"/>
</dbReference>
<keyword evidence="1 6" id="KW-0963">Cytoplasm</keyword>
<dbReference type="Gene3D" id="3.40.1010.10">
    <property type="entry name" value="Cobalt-precorrin-4 Transmethylase, Domain 1"/>
    <property type="match status" value="1"/>
</dbReference>
<name>A0ABR9UXM2_9CHRO</name>
<dbReference type="Gene3D" id="3.30.950.10">
    <property type="entry name" value="Methyltransferase, Cobalt-precorrin-4 Transmethylase, Domain 2"/>
    <property type="match status" value="1"/>
</dbReference>
<accession>A0ABR9UXM2</accession>
<dbReference type="SUPFAM" id="SSF53790">
    <property type="entry name" value="Tetrapyrrole methylase"/>
    <property type="match status" value="1"/>
</dbReference>
<dbReference type="Proteomes" id="UP000651156">
    <property type="component" value="Unassembled WGS sequence"/>
</dbReference>
<evidence type="ECO:0000256" key="1">
    <source>
        <dbReference type="ARBA" id="ARBA00022490"/>
    </source>
</evidence>
<sequence>MQAAETGTLYVVGTPIGNLEDMTFRAVRILQSVDLIAAEDTRHTGKLLQHFQIATPQLSYHEHNRNSRIPELVQKLSEGKAIALVTDAGMPAISDPGYELVKACIAASIPVVPIPGASAVVTALCAAGLPTDRFVFEGFLPAKEKERQQRKEALETESRTMIFYESPHRLRQTLQDFANVFGQDRQIVLARELTKLHEEFWRGSIMNAIAHYNQREPQGEYTLVVAGVPPSQLHLTEAEIKVELQKIMAQGISRSQASRQLAKEISLSRSQIYQIALALPNLSSSTDCSD</sequence>
<dbReference type="InterPro" id="IPR014776">
    <property type="entry name" value="4pyrrole_Mease_sub2"/>
</dbReference>
<dbReference type="EMBL" id="JADEWN010000064">
    <property type="protein sequence ID" value="MBE9192763.1"/>
    <property type="molecule type" value="Genomic_DNA"/>
</dbReference>
<evidence type="ECO:0000256" key="4">
    <source>
        <dbReference type="ARBA" id="ARBA00022679"/>
    </source>
</evidence>
<feature type="domain" description="Tetrapyrrole methylase" evidence="7">
    <location>
        <begin position="8"/>
        <end position="205"/>
    </location>
</feature>
<dbReference type="CDD" id="cd11648">
    <property type="entry name" value="RsmI"/>
    <property type="match status" value="1"/>
</dbReference>
<gene>
    <name evidence="6 8" type="primary">rsmI</name>
    <name evidence="8" type="ORF">IQ230_20885</name>
</gene>
<keyword evidence="9" id="KW-1185">Reference proteome</keyword>
<evidence type="ECO:0000256" key="3">
    <source>
        <dbReference type="ARBA" id="ARBA00022603"/>
    </source>
</evidence>
<dbReference type="GO" id="GO:0032259">
    <property type="term" value="P:methylation"/>
    <property type="evidence" value="ECO:0007669"/>
    <property type="project" value="UniProtKB-KW"/>
</dbReference>
<proteinExistence type="inferred from homology"/>
<dbReference type="EC" id="2.1.1.198" evidence="6"/>
<dbReference type="InterPro" id="IPR000878">
    <property type="entry name" value="4pyrrol_Mease"/>
</dbReference>